<dbReference type="GO" id="GO:0008233">
    <property type="term" value="F:peptidase activity"/>
    <property type="evidence" value="ECO:0007669"/>
    <property type="project" value="UniProtKB-KW"/>
</dbReference>
<dbReference type="GO" id="GO:0016887">
    <property type="term" value="F:ATP hydrolysis activity"/>
    <property type="evidence" value="ECO:0007669"/>
    <property type="project" value="InterPro"/>
</dbReference>
<evidence type="ECO:0000313" key="12">
    <source>
        <dbReference type="Proteomes" id="UP000184275"/>
    </source>
</evidence>
<keyword evidence="11" id="KW-0378">Hydrolase</keyword>
<dbReference type="PROSITE" id="PS00871">
    <property type="entry name" value="CLPAB_2"/>
    <property type="match status" value="1"/>
</dbReference>
<keyword evidence="5 11" id="KW-0067">ATP-binding</keyword>
<protein>
    <recommendedName>
        <fullName evidence="2">Chaperone protein ClpB</fullName>
    </recommendedName>
</protein>
<evidence type="ECO:0000256" key="4">
    <source>
        <dbReference type="ARBA" id="ARBA00022741"/>
    </source>
</evidence>
<dbReference type="GO" id="GO:0006508">
    <property type="term" value="P:proteolysis"/>
    <property type="evidence" value="ECO:0007669"/>
    <property type="project" value="UniProtKB-KW"/>
</dbReference>
<keyword evidence="4" id="KW-0547">Nucleotide-binding</keyword>
<reference evidence="12" key="1">
    <citation type="submission" date="2016-11" db="EMBL/GenBank/DDBJ databases">
        <authorList>
            <person name="Varghese N."/>
            <person name="Submissions S."/>
        </authorList>
    </citation>
    <scope>NUCLEOTIDE SEQUENCE [LARGE SCALE GENOMIC DNA]</scope>
    <source>
        <strain evidence="12">UWOS</strain>
    </source>
</reference>
<evidence type="ECO:0000256" key="3">
    <source>
        <dbReference type="ARBA" id="ARBA00022737"/>
    </source>
</evidence>
<dbReference type="RefSeq" id="WP_073303414.1">
    <property type="nucleotide sequence ID" value="NZ_FRAW01000008.1"/>
</dbReference>
<keyword evidence="6" id="KW-0143">Chaperone</keyword>
<feature type="coiled-coil region" evidence="9">
    <location>
        <begin position="406"/>
        <end position="520"/>
    </location>
</feature>
<dbReference type="Pfam" id="PF10431">
    <property type="entry name" value="ClpB_D2-small"/>
    <property type="match status" value="1"/>
</dbReference>
<dbReference type="Gene3D" id="3.40.50.300">
    <property type="entry name" value="P-loop containing nucleotide triphosphate hydrolases"/>
    <property type="match status" value="3"/>
</dbReference>
<keyword evidence="9" id="KW-0175">Coiled coil</keyword>
<dbReference type="InterPro" id="IPR001270">
    <property type="entry name" value="ClpA/B"/>
</dbReference>
<dbReference type="GO" id="GO:0005737">
    <property type="term" value="C:cytoplasm"/>
    <property type="evidence" value="ECO:0007669"/>
    <property type="project" value="TreeGrafter"/>
</dbReference>
<dbReference type="SMART" id="SM01086">
    <property type="entry name" value="ClpB_D2-small"/>
    <property type="match status" value="1"/>
</dbReference>
<evidence type="ECO:0000259" key="10">
    <source>
        <dbReference type="PROSITE" id="PS51903"/>
    </source>
</evidence>
<dbReference type="FunFam" id="3.40.50.300:FF:000010">
    <property type="entry name" value="Chaperone clpB 1, putative"/>
    <property type="match status" value="1"/>
</dbReference>
<dbReference type="PROSITE" id="PS51903">
    <property type="entry name" value="CLP_R"/>
    <property type="match status" value="1"/>
</dbReference>
<dbReference type="Proteomes" id="UP000184275">
    <property type="component" value="Unassembled WGS sequence"/>
</dbReference>
<dbReference type="AlphaFoldDB" id="A0A1M6T3S9"/>
<comment type="similarity">
    <text evidence="1">Belongs to the ClpA/ClpB family.</text>
</comment>
<accession>A0A1M6T3S9</accession>
<organism evidence="11 12">
    <name type="scientific">Fibrobacter intestinalis</name>
    <dbReference type="NCBI Taxonomy" id="28122"/>
    <lineage>
        <taxon>Bacteria</taxon>
        <taxon>Pseudomonadati</taxon>
        <taxon>Fibrobacterota</taxon>
        <taxon>Fibrobacteria</taxon>
        <taxon>Fibrobacterales</taxon>
        <taxon>Fibrobacteraceae</taxon>
        <taxon>Fibrobacter</taxon>
    </lineage>
</organism>
<dbReference type="SMART" id="SM00382">
    <property type="entry name" value="AAA"/>
    <property type="match status" value="2"/>
</dbReference>
<dbReference type="InterPro" id="IPR027417">
    <property type="entry name" value="P-loop_NTPase"/>
</dbReference>
<evidence type="ECO:0000256" key="5">
    <source>
        <dbReference type="ARBA" id="ARBA00022840"/>
    </source>
</evidence>
<dbReference type="SUPFAM" id="SSF52540">
    <property type="entry name" value="P-loop containing nucleoside triphosphate hydrolases"/>
    <property type="match status" value="2"/>
</dbReference>
<name>A0A1M6T3S9_9BACT</name>
<comment type="subunit">
    <text evidence="7">Homohexamer. The oligomerization is ATP-dependent.</text>
</comment>
<dbReference type="InterPro" id="IPR050130">
    <property type="entry name" value="ClpA_ClpB"/>
</dbReference>
<proteinExistence type="inferred from homology"/>
<dbReference type="Pfam" id="PF02861">
    <property type="entry name" value="Clp_N"/>
    <property type="match status" value="1"/>
</dbReference>
<evidence type="ECO:0000256" key="9">
    <source>
        <dbReference type="SAM" id="Coils"/>
    </source>
</evidence>
<evidence type="ECO:0000256" key="1">
    <source>
        <dbReference type="ARBA" id="ARBA00008675"/>
    </source>
</evidence>
<dbReference type="SUPFAM" id="SSF81923">
    <property type="entry name" value="Double Clp-N motif"/>
    <property type="match status" value="1"/>
</dbReference>
<gene>
    <name evidence="11" type="ORF">SAMN05720469_10866</name>
</gene>
<dbReference type="Pfam" id="PF00004">
    <property type="entry name" value="AAA"/>
    <property type="match status" value="1"/>
</dbReference>
<evidence type="ECO:0000256" key="6">
    <source>
        <dbReference type="ARBA" id="ARBA00023186"/>
    </source>
</evidence>
<sequence length="848" mass="94491">MEEFTSDAKKILAKAQELMDKKSHSYLGTVHLAFGLLESPDARLKNLFRAKKADTKEMRGKLASFLDAVPKLVEVNPDAGTPDADLSRVLRAAIQEGRKNSQPASPSDMLIALMRFAQDRRMVKIFEDALGSAEVVETWLSDPMSAAAVAEEESPLKLYGRELVALAEEGKLDPVIGREEEIRRVILILSRKTKNNPVLVGEPGVGKTAIVEGLAMRIHKGDVPDALKGKKLFSLDLSALMAGAKYRGDFEERLKSVLNALDEDGNTLLFIDELHTIVGAGKTEGSMDLGNMLKPKLARGELHCIGATTTQEYRRYIEKDAALERRFQPVSVFEPTQDEAISILRGVKESFESHHGVRIHDDALVAAVKLSGRYIADRFLPDKAIDLIDEAASMLKTQLDTVPEDLDNLQRKELQLKIEEQALAKESDEKSKKRLAELREELKTTSAAVSAMQARWQERRSKFNELKDAKEALHKAREEMEQAESRYDLARAAELKYNTIVNLEKRVGELEKLARQDSENGELTQEVTEETVSQVVSRWTGIPVTRLRETERAKLLHLEERLHERVIGQDSAVSAVSEAILRNRSGLSRENAPVGSFLFLGPTGVGKTELAKALAEELFDSESAVIRIDMSEYMEKHSVSRLIGAPPGYVGYEEGGQLTEAVRTKPYSVVLLDEVEKAHPDVFNALLQVLDDGRLTDGKGRTVNFKNTIILMTSNLGSDLFGKSGEVSMDDVMPRLKGFFRPEFLNRLDEVLLFKALTKEEIRRIVALKFKNLAERAAREGYIVSATDAALQEIADKSYSPEFGARPIQRFLDREVERKLSHAILAGDVQPEKPCTMDFSDGEFQIIG</sequence>
<evidence type="ECO:0000256" key="7">
    <source>
        <dbReference type="ARBA" id="ARBA00026057"/>
    </source>
</evidence>
<dbReference type="InterPro" id="IPR004176">
    <property type="entry name" value="Clp_R_N"/>
</dbReference>
<dbReference type="CDD" id="cd19499">
    <property type="entry name" value="RecA-like_ClpB_Hsp104-like"/>
    <property type="match status" value="1"/>
</dbReference>
<keyword evidence="12" id="KW-1185">Reference proteome</keyword>
<feature type="domain" description="Clp R" evidence="10">
    <location>
        <begin position="1"/>
        <end position="147"/>
    </location>
</feature>
<dbReference type="PANTHER" id="PTHR11638">
    <property type="entry name" value="ATP-DEPENDENT CLP PROTEASE"/>
    <property type="match status" value="1"/>
</dbReference>
<dbReference type="GO" id="GO:0034605">
    <property type="term" value="P:cellular response to heat"/>
    <property type="evidence" value="ECO:0007669"/>
    <property type="project" value="TreeGrafter"/>
</dbReference>
<dbReference type="Gene3D" id="1.10.1780.10">
    <property type="entry name" value="Clp, N-terminal domain"/>
    <property type="match status" value="1"/>
</dbReference>
<dbReference type="CDD" id="cd00009">
    <property type="entry name" value="AAA"/>
    <property type="match status" value="1"/>
</dbReference>
<dbReference type="InterPro" id="IPR028299">
    <property type="entry name" value="ClpA/B_CS2"/>
</dbReference>
<keyword evidence="11" id="KW-0645">Protease</keyword>
<dbReference type="Pfam" id="PF17871">
    <property type="entry name" value="AAA_lid_9"/>
    <property type="match status" value="1"/>
</dbReference>
<dbReference type="InterPro" id="IPR003959">
    <property type="entry name" value="ATPase_AAA_core"/>
</dbReference>
<evidence type="ECO:0000313" key="11">
    <source>
        <dbReference type="EMBL" id="SHK51580.1"/>
    </source>
</evidence>
<dbReference type="PRINTS" id="PR00300">
    <property type="entry name" value="CLPPROTEASEA"/>
</dbReference>
<dbReference type="Pfam" id="PF07724">
    <property type="entry name" value="AAA_2"/>
    <property type="match status" value="1"/>
</dbReference>
<dbReference type="Gene3D" id="1.10.8.60">
    <property type="match status" value="1"/>
</dbReference>
<dbReference type="InterPro" id="IPR036628">
    <property type="entry name" value="Clp_N_dom_sf"/>
</dbReference>
<dbReference type="FunFam" id="3.40.50.300:FF:000025">
    <property type="entry name" value="ATP-dependent Clp protease subunit"/>
    <property type="match status" value="1"/>
</dbReference>
<dbReference type="PANTHER" id="PTHR11638:SF18">
    <property type="entry name" value="HEAT SHOCK PROTEIN 104"/>
    <property type="match status" value="1"/>
</dbReference>
<keyword evidence="3 8" id="KW-0677">Repeat</keyword>
<dbReference type="InterPro" id="IPR003593">
    <property type="entry name" value="AAA+_ATPase"/>
</dbReference>
<dbReference type="GO" id="GO:0005524">
    <property type="term" value="F:ATP binding"/>
    <property type="evidence" value="ECO:0007669"/>
    <property type="project" value="UniProtKB-KW"/>
</dbReference>
<evidence type="ECO:0000256" key="8">
    <source>
        <dbReference type="PROSITE-ProRule" id="PRU01251"/>
    </source>
</evidence>
<dbReference type="EMBL" id="FRAW01000008">
    <property type="protein sequence ID" value="SHK51580.1"/>
    <property type="molecule type" value="Genomic_DNA"/>
</dbReference>
<dbReference type="InterPro" id="IPR019489">
    <property type="entry name" value="Clp_ATPase_C"/>
</dbReference>
<dbReference type="InterPro" id="IPR041546">
    <property type="entry name" value="ClpA/ClpB_AAA_lid"/>
</dbReference>
<dbReference type="FunFam" id="3.40.50.300:FF:000120">
    <property type="entry name" value="ATP-dependent chaperone ClpB"/>
    <property type="match status" value="1"/>
</dbReference>
<evidence type="ECO:0000256" key="2">
    <source>
        <dbReference type="ARBA" id="ARBA00017574"/>
    </source>
</evidence>